<dbReference type="Proteomes" id="UP000199111">
    <property type="component" value="Unassembled WGS sequence"/>
</dbReference>
<evidence type="ECO:0000256" key="2">
    <source>
        <dbReference type="ARBA" id="ARBA00022553"/>
    </source>
</evidence>
<evidence type="ECO:0000313" key="8">
    <source>
        <dbReference type="EMBL" id="SFI87959.1"/>
    </source>
</evidence>
<feature type="transmembrane region" description="Helical" evidence="6">
    <location>
        <begin position="1137"/>
        <end position="1162"/>
    </location>
</feature>
<feature type="transmembrane region" description="Helical" evidence="6">
    <location>
        <begin position="911"/>
        <end position="932"/>
    </location>
</feature>
<dbReference type="InterPro" id="IPR020806">
    <property type="entry name" value="PKS_PP-bd"/>
</dbReference>
<evidence type="ECO:0000313" key="9">
    <source>
        <dbReference type="Proteomes" id="UP000199111"/>
    </source>
</evidence>
<dbReference type="Gene3D" id="3.30.300.30">
    <property type="match status" value="1"/>
</dbReference>
<feature type="transmembrane region" description="Helical" evidence="6">
    <location>
        <begin position="873"/>
        <end position="899"/>
    </location>
</feature>
<dbReference type="EMBL" id="FOQY01000005">
    <property type="protein sequence ID" value="SFI87959.1"/>
    <property type="molecule type" value="Genomic_DNA"/>
</dbReference>
<keyword evidence="6" id="KW-1133">Transmembrane helix</keyword>
<gene>
    <name evidence="8" type="ORF">SAMN05216275_105258</name>
</gene>
<feature type="region of interest" description="Disordered" evidence="5">
    <location>
        <begin position="135"/>
        <end position="214"/>
    </location>
</feature>
<keyword evidence="3" id="KW-0808">Transferase</keyword>
<dbReference type="SUPFAM" id="SSF56801">
    <property type="entry name" value="Acetyl-CoA synthetase-like"/>
    <property type="match status" value="1"/>
</dbReference>
<organism evidence="8 9">
    <name type="scientific">Streptosporangium canum</name>
    <dbReference type="NCBI Taxonomy" id="324952"/>
    <lineage>
        <taxon>Bacteria</taxon>
        <taxon>Bacillati</taxon>
        <taxon>Actinomycetota</taxon>
        <taxon>Actinomycetes</taxon>
        <taxon>Streptosporangiales</taxon>
        <taxon>Streptosporangiaceae</taxon>
        <taxon>Streptosporangium</taxon>
    </lineage>
</organism>
<dbReference type="NCBIfam" id="TIGR01733">
    <property type="entry name" value="AA-adenyl-dom"/>
    <property type="match status" value="1"/>
</dbReference>
<keyword evidence="2" id="KW-0597">Phosphoprotein</keyword>
<dbReference type="InterPro" id="IPR020845">
    <property type="entry name" value="AMP-binding_CS"/>
</dbReference>
<evidence type="ECO:0000256" key="4">
    <source>
        <dbReference type="ARBA" id="ARBA00022737"/>
    </source>
</evidence>
<dbReference type="InterPro" id="IPR000873">
    <property type="entry name" value="AMP-dep_synth/lig_dom"/>
</dbReference>
<dbReference type="CDD" id="cd05930">
    <property type="entry name" value="A_NRPS"/>
    <property type="match status" value="1"/>
</dbReference>
<dbReference type="GeneID" id="96297782"/>
<dbReference type="Gene3D" id="3.40.50.12780">
    <property type="entry name" value="N-terminal domain of ligase-like"/>
    <property type="match status" value="1"/>
</dbReference>
<dbReference type="Gene3D" id="2.160.10.10">
    <property type="entry name" value="Hexapeptide repeat proteins"/>
    <property type="match status" value="2"/>
</dbReference>
<evidence type="ECO:0000256" key="3">
    <source>
        <dbReference type="ARBA" id="ARBA00022679"/>
    </source>
</evidence>
<dbReference type="GO" id="GO:0043041">
    <property type="term" value="P:amino acid activation for nonribosomal peptide biosynthetic process"/>
    <property type="evidence" value="ECO:0007669"/>
    <property type="project" value="TreeGrafter"/>
</dbReference>
<dbReference type="InterPro" id="IPR018357">
    <property type="entry name" value="Hexapep_transf_CS"/>
</dbReference>
<name>A0A1I3LT87_9ACTN</name>
<dbReference type="SUPFAM" id="SSF47336">
    <property type="entry name" value="ACP-like"/>
    <property type="match status" value="1"/>
</dbReference>
<dbReference type="GO" id="GO:0016740">
    <property type="term" value="F:transferase activity"/>
    <property type="evidence" value="ECO:0007669"/>
    <property type="project" value="UniProtKB-KW"/>
</dbReference>
<protein>
    <recommendedName>
        <fullName evidence="7">Polyketide synthase-like phosphopantetheine-binding domain-containing protein</fullName>
    </recommendedName>
</protein>
<dbReference type="InterPro" id="IPR036736">
    <property type="entry name" value="ACP-like_sf"/>
</dbReference>
<sequence>MSALPADIGLPARAVLPGGAAPQVRTLLDILDRTTLLHPHAAALDDGRTRLDYAALRAEVVRLAAELRQAGVGRGDRVGVRVPSGTVDLYVAILAVLTAGAAYVPVDADDPDERAELVFTEAGVGVVVGEGGKLTVFDDWDGPPESDGPSPSEVDAPGPERPGDRTPSAHAGSGPERPGDRTPSAHAGSGPAGQARTGNGRPGPDDDAWIIFTSGSTGRPKGVAVTHRSAAAFVDAEAGLFLAREPIGPGDRVLAGLSVAFDASCEEMWLAWRHGACLVAAPRALVRTGMDLGPWLVEMGITVVSTVPTLAALWPVETLDDVRLLIFGGEACPPELAERLAVPGREVWNTYGPTEATVVACAAPLTGDGPVRIGLPLAGWDLAVVDAGGEPVAMGEIGELVIGGVGLARYLDPVKDAEKYAPLGPLGWERAYRSGDLVRAEPEGLLFVGRADEQIKLGGRRIELGEVDAALQALPGVAGAAAAVRTTGGGHQLLVGYVVAGEGFDREEAKDRLRYALPAALVPRIAVVDGLPTRTSGKIDRDALPWPLPKRDKAERPGVDPWVTECWQDVLGDTEGDFFAEGGTSLAAARLVSALRVRYPAVTVGDVYDHPTLRGLAGHLSALDTPEVVTTDRIVTPMPRRAAIAQALLTVPLLTAGALRWVVALAALNNLIGMAWAPAVSWWWVLLGAVLFVSPAGRIALTAGAARLLLRGLRPGTYPRGGGTHLRLWFAGQLAERLGVAELSSAPWLTHYARALGAQVGHDADLHSAPPITGMLKLGRNAAVEPEVDLSGYWIDGDQVHVGEIKIGAAATVGARSTLFPGARIGKNAQVAPGSAVAGAVPSGERWAGVPAVRTGKARSPAADRPPRSRRWVAVYGMSALALSLVPLIAAAPGLALLLRGDATSLTGVLYGVPLATVTSMAVLALVILALVRLLAVGLHAGHHPVHSRQAWQAWATGRLMSMARVWLFPLYASMATPVWLRALGMKVGRDVELSTVLALPSMTSVGDGAFLADDTMVAPYELDGGRFRVDHVRIGKRAFLGNSGMTAPGRKVPKDGLVAVLSAAPKKARAGSSYLGMPPVELRRTAEDGDRSRTYDPPRRLKAARAAVEVCRLVPAMCTVTVAVLVAAALEWLAGSYGFAVAALLSGVVLLGAGVLAAAVTTVAKWALLGRIAVGDRPLWSSFVWRNELADNFVEVLAAPWFAQSWLGTAPLNLWLRSLGARIGRGVWCETYWLPEVDLVTLGAGVTVNRGCVLQTHLFHDRVMSIDTVVLRGGSTLGPHGVVLPAATIGENTTVGPASLVMRGESVPPGTRWFGNPIAAWTRGT</sequence>
<feature type="transmembrane region" description="Helical" evidence="6">
    <location>
        <begin position="683"/>
        <end position="710"/>
    </location>
</feature>
<keyword evidence="4" id="KW-0677">Repeat</keyword>
<evidence type="ECO:0000256" key="5">
    <source>
        <dbReference type="SAM" id="MobiDB-lite"/>
    </source>
</evidence>
<dbReference type="NCBIfam" id="TIGR02353">
    <property type="entry name" value="NRPS_term_dom"/>
    <property type="match status" value="1"/>
</dbReference>
<dbReference type="Pfam" id="PF00550">
    <property type="entry name" value="PP-binding"/>
    <property type="match status" value="1"/>
</dbReference>
<reference evidence="9" key="1">
    <citation type="submission" date="2016-10" db="EMBL/GenBank/DDBJ databases">
        <authorList>
            <person name="Varghese N."/>
            <person name="Submissions S."/>
        </authorList>
    </citation>
    <scope>NUCLEOTIDE SEQUENCE [LARGE SCALE GENOMIC DNA]</scope>
    <source>
        <strain evidence="9">CGMCC 4.2126</strain>
    </source>
</reference>
<dbReference type="Gene3D" id="1.10.1200.10">
    <property type="entry name" value="ACP-like"/>
    <property type="match status" value="1"/>
</dbReference>
<keyword evidence="1" id="KW-0596">Phosphopantetheine</keyword>
<dbReference type="SUPFAM" id="SSF51161">
    <property type="entry name" value="Trimeric LpxA-like enzymes"/>
    <property type="match status" value="3"/>
</dbReference>
<dbReference type="InterPro" id="IPR045851">
    <property type="entry name" value="AMP-bd_C_sf"/>
</dbReference>
<keyword evidence="9" id="KW-1185">Reference proteome</keyword>
<dbReference type="InterPro" id="IPR042099">
    <property type="entry name" value="ANL_N_sf"/>
</dbReference>
<evidence type="ECO:0000259" key="7">
    <source>
        <dbReference type="SMART" id="SM00823"/>
    </source>
</evidence>
<dbReference type="PROSITE" id="PS00101">
    <property type="entry name" value="HEXAPEP_TRANSFERASES"/>
    <property type="match status" value="1"/>
</dbReference>
<dbReference type="InterPro" id="IPR009081">
    <property type="entry name" value="PP-bd_ACP"/>
</dbReference>
<dbReference type="PROSITE" id="PS00455">
    <property type="entry name" value="AMP_BINDING"/>
    <property type="match status" value="1"/>
</dbReference>
<proteinExistence type="predicted"/>
<feature type="transmembrane region" description="Helical" evidence="6">
    <location>
        <begin position="643"/>
        <end position="663"/>
    </location>
</feature>
<feature type="domain" description="Polyketide synthase-like phosphopantetheine-binding" evidence="7">
    <location>
        <begin position="560"/>
        <end position="624"/>
    </location>
</feature>
<keyword evidence="6" id="KW-0472">Membrane</keyword>
<dbReference type="Pfam" id="PF00501">
    <property type="entry name" value="AMP-binding"/>
    <property type="match status" value="1"/>
</dbReference>
<dbReference type="RefSeq" id="WP_093886701.1">
    <property type="nucleotide sequence ID" value="NZ_FOQY01000005.1"/>
</dbReference>
<dbReference type="InterPro" id="IPR012728">
    <property type="entry name" value="Pls/PosA_C"/>
</dbReference>
<dbReference type="InterPro" id="IPR011004">
    <property type="entry name" value="Trimer_LpxA-like_sf"/>
</dbReference>
<dbReference type="GO" id="GO:0005737">
    <property type="term" value="C:cytoplasm"/>
    <property type="evidence" value="ECO:0007669"/>
    <property type="project" value="TreeGrafter"/>
</dbReference>
<dbReference type="PANTHER" id="PTHR45527">
    <property type="entry name" value="NONRIBOSOMAL PEPTIDE SYNTHETASE"/>
    <property type="match status" value="1"/>
</dbReference>
<dbReference type="InterPro" id="IPR010071">
    <property type="entry name" value="AA_adenyl_dom"/>
</dbReference>
<feature type="transmembrane region" description="Helical" evidence="6">
    <location>
        <begin position="1111"/>
        <end position="1131"/>
    </location>
</feature>
<dbReference type="GO" id="GO:0044550">
    <property type="term" value="P:secondary metabolite biosynthetic process"/>
    <property type="evidence" value="ECO:0007669"/>
    <property type="project" value="TreeGrafter"/>
</dbReference>
<evidence type="ECO:0000256" key="1">
    <source>
        <dbReference type="ARBA" id="ARBA00022450"/>
    </source>
</evidence>
<dbReference type="SMART" id="SM00823">
    <property type="entry name" value="PKS_PP"/>
    <property type="match status" value="1"/>
</dbReference>
<keyword evidence="6" id="KW-0812">Transmembrane</keyword>
<evidence type="ECO:0000256" key="6">
    <source>
        <dbReference type="SAM" id="Phobius"/>
    </source>
</evidence>
<dbReference type="GO" id="GO:0031177">
    <property type="term" value="F:phosphopantetheine binding"/>
    <property type="evidence" value="ECO:0007669"/>
    <property type="project" value="InterPro"/>
</dbReference>
<accession>A0A1I3LT87</accession>
<dbReference type="PANTHER" id="PTHR45527:SF1">
    <property type="entry name" value="FATTY ACID SYNTHASE"/>
    <property type="match status" value="1"/>
</dbReference>